<dbReference type="CDD" id="cd08278">
    <property type="entry name" value="benzyl_alcohol_DH"/>
    <property type="match status" value="1"/>
</dbReference>
<dbReference type="Gene3D" id="3.90.180.10">
    <property type="entry name" value="Medium-chain alcohol dehydrogenases, catalytic domain"/>
    <property type="match status" value="1"/>
</dbReference>
<proteinExistence type="inferred from homology"/>
<dbReference type="AlphaFoldDB" id="A0A940P7K8"/>
<dbReference type="InterPro" id="IPR036291">
    <property type="entry name" value="NAD(P)-bd_dom_sf"/>
</dbReference>
<evidence type="ECO:0000256" key="1">
    <source>
        <dbReference type="ARBA" id="ARBA00001947"/>
    </source>
</evidence>
<gene>
    <name evidence="8" type="ORF">I6N95_02755</name>
</gene>
<dbReference type="InterPro" id="IPR002328">
    <property type="entry name" value="ADH_Zn_CS"/>
</dbReference>
<comment type="caution">
    <text evidence="8">The sequence shown here is derived from an EMBL/GenBank/DDBJ whole genome shotgun (WGS) entry which is preliminary data.</text>
</comment>
<dbReference type="FunFam" id="3.40.50.720:FF:000003">
    <property type="entry name" value="S-(hydroxymethyl)glutathione dehydrogenase"/>
    <property type="match status" value="1"/>
</dbReference>
<dbReference type="PANTHER" id="PTHR43880">
    <property type="entry name" value="ALCOHOL DEHYDROGENASE"/>
    <property type="match status" value="1"/>
</dbReference>
<feature type="domain" description="Enoyl reductase (ER)" evidence="7">
    <location>
        <begin position="12"/>
        <end position="364"/>
    </location>
</feature>
<sequence>MKIKAAVVQGEGQPYDIQTVELAEPQGTDILLRVVASGICRSDYAERNGNSIKFPNVLGHEGAGIVEKVGSAVTSVVPGDHVILSYGYCQECQRCSEGHPSSCIHWLDINNAGTNKRGEFVFEQADGTKINNFFNQSAFATHSLVDESNIVKVDKDIDLRLLGPLGCGLGTGSGAVLDVLRPKVGQSIAIFGTGAVGFAALMAAKVAGCGTIIALDINEERLAKAEELGATHVINSGIDSEQVVGKIREITNGLGADYVIDTSGVQPVMNQAMEAVANGGTFVPLAVTKQNFEVNTFFDLVFGNKKIVGCLIGDTMPKFHLPRLIELYKEGKFPFDQFVKYYPFADINQAEADSVSGKVLKSVVVMDESYQPPS</sequence>
<dbReference type="SMART" id="SM00829">
    <property type="entry name" value="PKS_ER"/>
    <property type="match status" value="1"/>
</dbReference>
<dbReference type="InterPro" id="IPR013149">
    <property type="entry name" value="ADH-like_C"/>
</dbReference>
<dbReference type="PANTHER" id="PTHR43880:SF12">
    <property type="entry name" value="ALCOHOL DEHYDROGENASE CLASS-3"/>
    <property type="match status" value="1"/>
</dbReference>
<dbReference type="GO" id="GO:0046294">
    <property type="term" value="P:formaldehyde catabolic process"/>
    <property type="evidence" value="ECO:0007669"/>
    <property type="project" value="TreeGrafter"/>
</dbReference>
<dbReference type="SUPFAM" id="SSF50129">
    <property type="entry name" value="GroES-like"/>
    <property type="match status" value="1"/>
</dbReference>
<keyword evidence="9" id="KW-1185">Reference proteome</keyword>
<keyword evidence="3 6" id="KW-0862">Zinc</keyword>
<dbReference type="Pfam" id="PF08240">
    <property type="entry name" value="ADH_N"/>
    <property type="match status" value="1"/>
</dbReference>
<dbReference type="EMBL" id="JAEEGA010000002">
    <property type="protein sequence ID" value="MBP1039924.1"/>
    <property type="molecule type" value="Genomic_DNA"/>
</dbReference>
<dbReference type="GO" id="GO:0005829">
    <property type="term" value="C:cytosol"/>
    <property type="evidence" value="ECO:0007669"/>
    <property type="project" value="TreeGrafter"/>
</dbReference>
<evidence type="ECO:0000256" key="2">
    <source>
        <dbReference type="ARBA" id="ARBA00022723"/>
    </source>
</evidence>
<comment type="cofactor">
    <cofactor evidence="1 6">
        <name>Zn(2+)</name>
        <dbReference type="ChEBI" id="CHEBI:29105"/>
    </cofactor>
</comment>
<organism evidence="8 9">
    <name type="scientific">Vagococcus allomyrinae</name>
    <dbReference type="NCBI Taxonomy" id="2794353"/>
    <lineage>
        <taxon>Bacteria</taxon>
        <taxon>Bacillati</taxon>
        <taxon>Bacillota</taxon>
        <taxon>Bacilli</taxon>
        <taxon>Lactobacillales</taxon>
        <taxon>Enterococcaceae</taxon>
        <taxon>Vagococcus</taxon>
    </lineage>
</organism>
<evidence type="ECO:0000256" key="6">
    <source>
        <dbReference type="RuleBase" id="RU361277"/>
    </source>
</evidence>
<accession>A0A940P7K8</accession>
<evidence type="ECO:0000259" key="7">
    <source>
        <dbReference type="SMART" id="SM00829"/>
    </source>
</evidence>
<dbReference type="InterPro" id="IPR020843">
    <property type="entry name" value="ER"/>
</dbReference>
<dbReference type="GO" id="GO:0008270">
    <property type="term" value="F:zinc ion binding"/>
    <property type="evidence" value="ECO:0007669"/>
    <property type="project" value="InterPro"/>
</dbReference>
<dbReference type="RefSeq" id="WP_209524830.1">
    <property type="nucleotide sequence ID" value="NZ_JAEEGA010000002.1"/>
</dbReference>
<evidence type="ECO:0000313" key="9">
    <source>
        <dbReference type="Proteomes" id="UP000674938"/>
    </source>
</evidence>
<dbReference type="Proteomes" id="UP000674938">
    <property type="component" value="Unassembled WGS sequence"/>
</dbReference>
<keyword evidence="2 6" id="KW-0479">Metal-binding</keyword>
<dbReference type="InterPro" id="IPR013154">
    <property type="entry name" value="ADH-like_N"/>
</dbReference>
<dbReference type="SUPFAM" id="SSF51735">
    <property type="entry name" value="NAD(P)-binding Rossmann-fold domains"/>
    <property type="match status" value="1"/>
</dbReference>
<dbReference type="Gene3D" id="3.40.50.720">
    <property type="entry name" value="NAD(P)-binding Rossmann-like Domain"/>
    <property type="match status" value="1"/>
</dbReference>
<name>A0A940P7K8_9ENTE</name>
<evidence type="ECO:0000313" key="8">
    <source>
        <dbReference type="EMBL" id="MBP1039924.1"/>
    </source>
</evidence>
<dbReference type="Pfam" id="PF00107">
    <property type="entry name" value="ADH_zinc_N"/>
    <property type="match status" value="1"/>
</dbReference>
<evidence type="ECO:0000256" key="3">
    <source>
        <dbReference type="ARBA" id="ARBA00022833"/>
    </source>
</evidence>
<dbReference type="InterPro" id="IPR011032">
    <property type="entry name" value="GroES-like_sf"/>
</dbReference>
<evidence type="ECO:0000256" key="4">
    <source>
        <dbReference type="ARBA" id="ARBA00023002"/>
    </source>
</evidence>
<comment type="similarity">
    <text evidence="6">Belongs to the zinc-containing alcohol dehydrogenase family.</text>
</comment>
<dbReference type="PROSITE" id="PS00059">
    <property type="entry name" value="ADH_ZINC"/>
    <property type="match status" value="1"/>
</dbReference>
<reference evidence="8" key="1">
    <citation type="submission" date="2020-12" db="EMBL/GenBank/DDBJ databases">
        <title>Vagococcus allomyrinae sp. nov. and Enterococcus lavae sp. nov., isolated from the larvae of Allomyrina dichotoma.</title>
        <authorList>
            <person name="Lee S.D."/>
        </authorList>
    </citation>
    <scope>NUCLEOTIDE SEQUENCE</scope>
    <source>
        <strain evidence="8">BWB3-3</strain>
    </source>
</reference>
<dbReference type="GO" id="GO:0051903">
    <property type="term" value="F:S-(hydroxymethyl)glutathione dehydrogenase [NAD(P)+] activity"/>
    <property type="evidence" value="ECO:0007669"/>
    <property type="project" value="TreeGrafter"/>
</dbReference>
<protein>
    <submittedName>
        <fullName evidence="8">NAD(P)-dependent alcohol dehydrogenase</fullName>
    </submittedName>
</protein>
<evidence type="ECO:0000256" key="5">
    <source>
        <dbReference type="ARBA" id="ARBA00023027"/>
    </source>
</evidence>
<keyword evidence="5" id="KW-0520">NAD</keyword>
<keyword evidence="4" id="KW-0560">Oxidoreductase</keyword>